<evidence type="ECO:0000313" key="4">
    <source>
        <dbReference type="Proteomes" id="UP000199518"/>
    </source>
</evidence>
<dbReference type="EMBL" id="FOQD01000007">
    <property type="protein sequence ID" value="SFI25559.1"/>
    <property type="molecule type" value="Genomic_DNA"/>
</dbReference>
<protein>
    <submittedName>
        <fullName evidence="3">Uncharacterized protein</fullName>
    </submittedName>
</protein>
<sequence length="155" mass="16133">MLEPLLRRSVLALCLALLPATAFAQCTGGGAAGGGAAAGGGTTAASSSGATSGVSSAVAGQVIGQIIAAQQMQAMYEQQLMMQQMAQQAAMQQAAMQKTARQQQMNRALFDSAHPNMSERQKRAELIKQAAAERKEKILSQRSQPTQTVALASQQ</sequence>
<evidence type="ECO:0000256" key="1">
    <source>
        <dbReference type="SAM" id="MobiDB-lite"/>
    </source>
</evidence>
<feature type="signal peptide" evidence="2">
    <location>
        <begin position="1"/>
        <end position="24"/>
    </location>
</feature>
<dbReference type="AlphaFoldDB" id="A0A1I3GQC6"/>
<feature type="region of interest" description="Disordered" evidence="1">
    <location>
        <begin position="97"/>
        <end position="123"/>
    </location>
</feature>
<feature type="compositionally biased region" description="Polar residues" evidence="1">
    <location>
        <begin position="140"/>
        <end position="155"/>
    </location>
</feature>
<dbReference type="RefSeq" id="WP_092049885.1">
    <property type="nucleotide sequence ID" value="NZ_FOQD01000007.1"/>
</dbReference>
<name>A0A1I3GQC6_9PLAN</name>
<reference evidence="4" key="1">
    <citation type="submission" date="2016-10" db="EMBL/GenBank/DDBJ databases">
        <authorList>
            <person name="Varghese N."/>
            <person name="Submissions S."/>
        </authorList>
    </citation>
    <scope>NUCLEOTIDE SEQUENCE [LARGE SCALE GENOMIC DNA]</scope>
    <source>
        <strain evidence="4">DSM 26348</strain>
    </source>
</reference>
<evidence type="ECO:0000256" key="2">
    <source>
        <dbReference type="SAM" id="SignalP"/>
    </source>
</evidence>
<keyword evidence="2" id="KW-0732">Signal</keyword>
<evidence type="ECO:0000313" key="3">
    <source>
        <dbReference type="EMBL" id="SFI25559.1"/>
    </source>
</evidence>
<dbReference type="Proteomes" id="UP000199518">
    <property type="component" value="Unassembled WGS sequence"/>
</dbReference>
<keyword evidence="4" id="KW-1185">Reference proteome</keyword>
<accession>A0A1I3GQC6</accession>
<proteinExistence type="predicted"/>
<organism evidence="3 4">
    <name type="scientific">Planctomicrobium piriforme</name>
    <dbReference type="NCBI Taxonomy" id="1576369"/>
    <lineage>
        <taxon>Bacteria</taxon>
        <taxon>Pseudomonadati</taxon>
        <taxon>Planctomycetota</taxon>
        <taxon>Planctomycetia</taxon>
        <taxon>Planctomycetales</taxon>
        <taxon>Planctomycetaceae</taxon>
        <taxon>Planctomicrobium</taxon>
    </lineage>
</organism>
<feature type="region of interest" description="Disordered" evidence="1">
    <location>
        <begin position="135"/>
        <end position="155"/>
    </location>
</feature>
<feature type="chain" id="PRO_5011629989" evidence="2">
    <location>
        <begin position="25"/>
        <end position="155"/>
    </location>
</feature>
<gene>
    <name evidence="3" type="ORF">SAMN05421753_10786</name>
</gene>